<keyword evidence="4 6" id="KW-0472">Membrane</keyword>
<keyword evidence="2 6" id="KW-0812">Transmembrane</keyword>
<evidence type="ECO:0000256" key="5">
    <source>
        <dbReference type="SAM" id="MobiDB-lite"/>
    </source>
</evidence>
<feature type="transmembrane region" description="Helical" evidence="6">
    <location>
        <begin position="239"/>
        <end position="258"/>
    </location>
</feature>
<feature type="transmembrane region" description="Helical" evidence="6">
    <location>
        <begin position="542"/>
        <end position="574"/>
    </location>
</feature>
<protein>
    <recommendedName>
        <fullName evidence="7">Amino acid permease/ SLC12A domain-containing protein</fullName>
    </recommendedName>
</protein>
<evidence type="ECO:0000256" key="3">
    <source>
        <dbReference type="ARBA" id="ARBA00022989"/>
    </source>
</evidence>
<dbReference type="Proteomes" id="UP000230233">
    <property type="component" value="Chromosome II"/>
</dbReference>
<dbReference type="GO" id="GO:0015379">
    <property type="term" value="F:potassium:chloride symporter activity"/>
    <property type="evidence" value="ECO:0007669"/>
    <property type="project" value="TreeGrafter"/>
</dbReference>
<organism evidence="8 9">
    <name type="scientific">Caenorhabditis nigoni</name>
    <dbReference type="NCBI Taxonomy" id="1611254"/>
    <lineage>
        <taxon>Eukaryota</taxon>
        <taxon>Metazoa</taxon>
        <taxon>Ecdysozoa</taxon>
        <taxon>Nematoda</taxon>
        <taxon>Chromadorea</taxon>
        <taxon>Rhabditida</taxon>
        <taxon>Rhabditina</taxon>
        <taxon>Rhabditomorpha</taxon>
        <taxon>Rhabditoidea</taxon>
        <taxon>Rhabditidae</taxon>
        <taxon>Peloderinae</taxon>
        <taxon>Caenorhabditis</taxon>
    </lineage>
</organism>
<dbReference type="STRING" id="1611254.A0A2G5V040"/>
<proteinExistence type="predicted"/>
<evidence type="ECO:0000256" key="2">
    <source>
        <dbReference type="ARBA" id="ARBA00022692"/>
    </source>
</evidence>
<feature type="transmembrane region" description="Helical" evidence="6">
    <location>
        <begin position="430"/>
        <end position="448"/>
    </location>
</feature>
<evidence type="ECO:0000313" key="9">
    <source>
        <dbReference type="Proteomes" id="UP000230233"/>
    </source>
</evidence>
<dbReference type="GO" id="GO:0055064">
    <property type="term" value="P:chloride ion homeostasis"/>
    <property type="evidence" value="ECO:0007669"/>
    <property type="project" value="TreeGrafter"/>
</dbReference>
<dbReference type="InterPro" id="IPR004842">
    <property type="entry name" value="SLC12A_fam"/>
</dbReference>
<dbReference type="Pfam" id="PF00324">
    <property type="entry name" value="AA_permease"/>
    <property type="match status" value="1"/>
</dbReference>
<feature type="transmembrane region" description="Helical" evidence="6">
    <location>
        <begin position="301"/>
        <end position="319"/>
    </location>
</feature>
<evidence type="ECO:0000256" key="4">
    <source>
        <dbReference type="ARBA" id="ARBA00023136"/>
    </source>
</evidence>
<feature type="transmembrane region" description="Helical" evidence="6">
    <location>
        <begin position="339"/>
        <end position="361"/>
    </location>
</feature>
<evidence type="ECO:0000256" key="6">
    <source>
        <dbReference type="SAM" id="Phobius"/>
    </source>
</evidence>
<dbReference type="EMBL" id="PDUG01000002">
    <property type="protein sequence ID" value="PIC45152.1"/>
    <property type="molecule type" value="Genomic_DNA"/>
</dbReference>
<evidence type="ECO:0000256" key="1">
    <source>
        <dbReference type="ARBA" id="ARBA00004141"/>
    </source>
</evidence>
<feature type="compositionally biased region" description="Polar residues" evidence="5">
    <location>
        <begin position="621"/>
        <end position="632"/>
    </location>
</feature>
<feature type="transmembrane region" description="Helical" evidence="6">
    <location>
        <begin position="99"/>
        <end position="120"/>
    </location>
</feature>
<accession>A0A2G5V040</accession>
<keyword evidence="3 6" id="KW-1133">Transmembrane helix</keyword>
<dbReference type="PANTHER" id="PTHR11827">
    <property type="entry name" value="SOLUTE CARRIER FAMILY 12, CATION COTRANSPORTERS"/>
    <property type="match status" value="1"/>
</dbReference>
<feature type="transmembrane region" description="Helical" evidence="6">
    <location>
        <begin position="126"/>
        <end position="148"/>
    </location>
</feature>
<dbReference type="GO" id="GO:0055075">
    <property type="term" value="P:potassium ion homeostasis"/>
    <property type="evidence" value="ECO:0007669"/>
    <property type="project" value="TreeGrafter"/>
</dbReference>
<comment type="subcellular location">
    <subcellularLocation>
        <location evidence="1">Membrane</location>
        <topology evidence="1">Multi-pass membrane protein</topology>
    </subcellularLocation>
</comment>
<dbReference type="PANTHER" id="PTHR11827:SF6">
    <property type="entry name" value="SOLUTE CARRIER FAMILY 12 MEMBER 8"/>
    <property type="match status" value="1"/>
</dbReference>
<gene>
    <name evidence="8" type="primary">Cni-F10E7.9</name>
    <name evidence="8" type="synonym">Cnig_chr_II.g5270</name>
    <name evidence="8" type="ORF">B9Z55_005270</name>
</gene>
<dbReference type="GO" id="GO:0006884">
    <property type="term" value="P:cell volume homeostasis"/>
    <property type="evidence" value="ECO:0007669"/>
    <property type="project" value="TreeGrafter"/>
</dbReference>
<dbReference type="GO" id="GO:0016020">
    <property type="term" value="C:membrane"/>
    <property type="evidence" value="ECO:0007669"/>
    <property type="project" value="UniProtKB-SubCell"/>
</dbReference>
<feature type="region of interest" description="Disordered" evidence="5">
    <location>
        <begin position="34"/>
        <end position="63"/>
    </location>
</feature>
<dbReference type="AlphaFoldDB" id="A0A2G5V040"/>
<feature type="domain" description="Amino acid permease/ SLC12A" evidence="7">
    <location>
        <begin position="103"/>
        <end position="471"/>
    </location>
</feature>
<dbReference type="FunFam" id="1.20.1740.10:FF:000089">
    <property type="entry name" value="Protein CBG13067"/>
    <property type="match status" value="1"/>
</dbReference>
<reference evidence="9" key="1">
    <citation type="submission" date="2017-10" db="EMBL/GenBank/DDBJ databases">
        <title>Rapid genome shrinkage in a self-fertile nematode reveals novel sperm competition proteins.</title>
        <authorList>
            <person name="Yin D."/>
            <person name="Schwarz E.M."/>
            <person name="Thomas C.G."/>
            <person name="Felde R.L."/>
            <person name="Korf I.F."/>
            <person name="Cutter A.D."/>
            <person name="Schartner C.M."/>
            <person name="Ralston E.J."/>
            <person name="Meyer B.J."/>
            <person name="Haag E.S."/>
        </authorList>
    </citation>
    <scope>NUCLEOTIDE SEQUENCE [LARGE SCALE GENOMIC DNA]</scope>
    <source>
        <strain evidence="9">JU1422</strain>
    </source>
</reference>
<evidence type="ECO:0000313" key="8">
    <source>
        <dbReference type="EMBL" id="PIC45152.1"/>
    </source>
</evidence>
<dbReference type="GO" id="GO:1990573">
    <property type="term" value="P:potassium ion import across plasma membrane"/>
    <property type="evidence" value="ECO:0007669"/>
    <property type="project" value="TreeGrafter"/>
</dbReference>
<feature type="region of interest" description="Disordered" evidence="5">
    <location>
        <begin position="621"/>
        <end position="650"/>
    </location>
</feature>
<feature type="transmembrane region" description="Helical" evidence="6">
    <location>
        <begin position="211"/>
        <end position="233"/>
    </location>
</feature>
<dbReference type="InterPro" id="IPR004841">
    <property type="entry name" value="AA-permease/SLC12A_dom"/>
</dbReference>
<dbReference type="Gene3D" id="1.20.1740.10">
    <property type="entry name" value="Amino acid/polyamine transporter I"/>
    <property type="match status" value="1"/>
</dbReference>
<keyword evidence="9" id="KW-1185">Reference proteome</keyword>
<comment type="caution">
    <text evidence="8">The sequence shown here is derived from an EMBL/GenBank/DDBJ whole genome shotgun (WGS) entry which is preliminary data.</text>
</comment>
<feature type="compositionally biased region" description="Basic and acidic residues" evidence="5">
    <location>
        <begin position="633"/>
        <end position="650"/>
    </location>
</feature>
<name>A0A2G5V040_9PELO</name>
<feature type="transmembrane region" description="Helical" evidence="6">
    <location>
        <begin position="373"/>
        <end position="393"/>
    </location>
</feature>
<sequence>MTCQERVHEFAECPPILGEITIELRKQTLRNRKALPTSPLGQGPRFGMSETAQSSSSSVTIEPPDSIFSQGETLDSSQAPWWQRTILTKDKVLFGTWDGVFATVMVNIFGIIVFLRLGWIVGTAGVANSILLLGICTSLALITVFSAIGIVERCQIKSGGIYFLVSHVLGHQLGGAVGIIYAFGQAVATGLVAVGFGESVAHLFESESKVLIKAIAILTLMVLTAVNTAGVTWVVRLQIVLLLTVALAVTDFIFGALLTSQPESGVFRFSSARIRVNAESHYEAVNCSAVGIPRQIPEQSFFTVFGVFFANFLGVLAGVNMSGDLKDPHKSIPLGELSAVGVSSTICFVFIMVLGGVGDRMSLLCDVMISEKVALTGIVFLVGLYVCSLSSTVGSLLGTPRVLQGIAEEGIIPCLNVLARGVGPNDNPVLAGYLLMGVASLFVLLGDLNQLAILSTMPFLITYAYVNYSYVSLAMSYDLATVQHASEVETVGYGSTTKMNDLNELFPERRDVNITSTEETETGIITQEATWYSMFSNRYVSFLGFLVNLAILLLIHFWFAVAHFVALIALYWYIGRVCPTCGPGISNFSLCHMFKTVFSSIDALRSTATTILPQTAFTSDVSTSQQNETNPDYQDRRHYHHSENVTHQLD</sequence>
<evidence type="ECO:0000259" key="7">
    <source>
        <dbReference type="Pfam" id="PF00324"/>
    </source>
</evidence>
<dbReference type="OrthoDB" id="2020542at2759"/>